<evidence type="ECO:0000313" key="2">
    <source>
        <dbReference type="Proteomes" id="UP001143856"/>
    </source>
</evidence>
<dbReference type="Proteomes" id="UP001143856">
    <property type="component" value="Unassembled WGS sequence"/>
</dbReference>
<keyword evidence="2" id="KW-1185">Reference proteome</keyword>
<evidence type="ECO:0000313" key="1">
    <source>
        <dbReference type="EMBL" id="KAJ2973302.1"/>
    </source>
</evidence>
<protein>
    <submittedName>
        <fullName evidence="1">Uncharacterized protein</fullName>
    </submittedName>
</protein>
<sequence>MISVSIAPSVATSAGTMASAASGDQTGTDGGEDSIDARRQSGDRTVLEDVVEEEEGVDGDEAIGKEKEEEFVDERLTDDDGDGKTECDATLKPFGVKTRDTTPLHLHLTSASLPVCLAFAICIIDAVELVVVVAATTTKTINH</sequence>
<comment type="caution">
    <text evidence="1">The sequence shown here is derived from an EMBL/GenBank/DDBJ whole genome shotgun (WGS) entry which is preliminary data.</text>
</comment>
<reference evidence="1" key="1">
    <citation type="submission" date="2022-10" db="EMBL/GenBank/DDBJ databases">
        <title>Genome Sequence of Xylaria curta.</title>
        <authorList>
            <person name="Buettner E."/>
        </authorList>
    </citation>
    <scope>NUCLEOTIDE SEQUENCE</scope>
    <source>
        <strain evidence="1">Babe10</strain>
    </source>
</reference>
<gene>
    <name evidence="1" type="ORF">NUW58_g8967</name>
</gene>
<organism evidence="1 2">
    <name type="scientific">Xylaria curta</name>
    <dbReference type="NCBI Taxonomy" id="42375"/>
    <lineage>
        <taxon>Eukaryota</taxon>
        <taxon>Fungi</taxon>
        <taxon>Dikarya</taxon>
        <taxon>Ascomycota</taxon>
        <taxon>Pezizomycotina</taxon>
        <taxon>Sordariomycetes</taxon>
        <taxon>Xylariomycetidae</taxon>
        <taxon>Xylariales</taxon>
        <taxon>Xylariaceae</taxon>
        <taxon>Xylaria</taxon>
    </lineage>
</organism>
<dbReference type="EMBL" id="JAPDGR010002980">
    <property type="protein sequence ID" value="KAJ2973302.1"/>
    <property type="molecule type" value="Genomic_DNA"/>
</dbReference>
<accession>A0ACC1N233</accession>
<proteinExistence type="predicted"/>
<name>A0ACC1N233_9PEZI</name>